<evidence type="ECO:0000313" key="3">
    <source>
        <dbReference type="Proteomes" id="UP001189429"/>
    </source>
</evidence>
<proteinExistence type="predicted"/>
<reference evidence="2" key="1">
    <citation type="submission" date="2023-10" db="EMBL/GenBank/DDBJ databases">
        <authorList>
            <person name="Chen Y."/>
            <person name="Shah S."/>
            <person name="Dougan E. K."/>
            <person name="Thang M."/>
            <person name="Chan C."/>
        </authorList>
    </citation>
    <scope>NUCLEOTIDE SEQUENCE [LARGE SCALE GENOMIC DNA]</scope>
</reference>
<organism evidence="2 3">
    <name type="scientific">Prorocentrum cordatum</name>
    <dbReference type="NCBI Taxonomy" id="2364126"/>
    <lineage>
        <taxon>Eukaryota</taxon>
        <taxon>Sar</taxon>
        <taxon>Alveolata</taxon>
        <taxon>Dinophyceae</taxon>
        <taxon>Prorocentrales</taxon>
        <taxon>Prorocentraceae</taxon>
        <taxon>Prorocentrum</taxon>
    </lineage>
</organism>
<protein>
    <submittedName>
        <fullName evidence="2">Uncharacterized protein</fullName>
    </submittedName>
</protein>
<feature type="compositionally biased region" description="Basic and acidic residues" evidence="1">
    <location>
        <begin position="96"/>
        <end position="129"/>
    </location>
</feature>
<dbReference type="Proteomes" id="UP001189429">
    <property type="component" value="Unassembled WGS sequence"/>
</dbReference>
<dbReference type="EMBL" id="CAUYUJ010016194">
    <property type="protein sequence ID" value="CAK0862776.1"/>
    <property type="molecule type" value="Genomic_DNA"/>
</dbReference>
<comment type="caution">
    <text evidence="2">The sequence shown here is derived from an EMBL/GenBank/DDBJ whole genome shotgun (WGS) entry which is preliminary data.</text>
</comment>
<feature type="compositionally biased region" description="Basic and acidic residues" evidence="1">
    <location>
        <begin position="27"/>
        <end position="37"/>
    </location>
</feature>
<gene>
    <name evidence="2" type="ORF">PCOR1329_LOCUS51111</name>
</gene>
<feature type="compositionally biased region" description="Acidic residues" evidence="1">
    <location>
        <begin position="39"/>
        <end position="48"/>
    </location>
</feature>
<feature type="region of interest" description="Disordered" evidence="1">
    <location>
        <begin position="1"/>
        <end position="54"/>
    </location>
</feature>
<feature type="region of interest" description="Disordered" evidence="1">
    <location>
        <begin position="67"/>
        <end position="129"/>
    </location>
</feature>
<evidence type="ECO:0000256" key="1">
    <source>
        <dbReference type="SAM" id="MobiDB-lite"/>
    </source>
</evidence>
<keyword evidence="3" id="KW-1185">Reference proteome</keyword>
<name>A0ABN9UU35_9DINO</name>
<sequence length="129" mass="13287">MDRIVAPAAGSDAASREYARPRALGGRADDEAHRGGGGDEGEAFEGEGEAQQALSEASWVLAEAIGGSSGRAARARGAGFGGTDRPCARSVGVRPSRAEPGRRRSRAEPRARASGHPDGERAPLLDRTP</sequence>
<accession>A0ABN9UU35</accession>
<evidence type="ECO:0000313" key="2">
    <source>
        <dbReference type="EMBL" id="CAK0862776.1"/>
    </source>
</evidence>